<protein>
    <recommendedName>
        <fullName evidence="2">Calcineurin-like phosphoesterase domain-containing protein</fullName>
    </recommendedName>
</protein>
<evidence type="ECO:0000313" key="3">
    <source>
        <dbReference type="EMBL" id="KAH0538681.1"/>
    </source>
</evidence>
<sequence length="556" mass="62204">MGRLRRTLPFIMTRRLTRTATQFVILLVIVLITVFFLDNQYRVLPPSIHNYLPSHYPDHVITDITVTTCSSLSVLSGCNLDPQKWHRIDKDIYLGNGWLRRGYVHVQRKKEDALTATDKVILDIRVGRLDPGVTEKGDVKWESREAGIWLKRSAKPHASDSLKAITAVDILFGADAVEPRPGWSIAQGTPLLLGGQPVEVKLTTRKGRPVKLDPVVPRIRKSGKFKIMQVADLHLSTGLGECRDAEPKGEKCDADPRTLDFIGKMLDHEKPDLVVLTGDQVNGETAPDAQTAVFKFAAPFIERKIPYAAIFGNHDDEGSLSRSALMTLIQTLPYSLSEPGPNDVDGVGNYVIEVLAHGGSHHSALSLYLLDTHSYSPDEHRFRGYDWLKNNQIDWFTKTAEGLKSSHAAYTHIHMDMAFIHIPLPEYRDQNNEIVGAWREPPTAPGFNSGFRDALVKQGILIVSCGHDHANEYCMLSKTPSPESKPALWMCYGGGVGFGGYGGYGGYHRRVRFFEIDTNEARISTYKRVEWAGTEQEMERRIDERIVVEGGRVVAR</sequence>
<proteinExistence type="predicted"/>
<dbReference type="EMBL" id="JAGHQL010000100">
    <property type="protein sequence ID" value="KAH0538681.1"/>
    <property type="molecule type" value="Genomic_DNA"/>
</dbReference>
<evidence type="ECO:0000256" key="1">
    <source>
        <dbReference type="SAM" id="Phobius"/>
    </source>
</evidence>
<reference evidence="3" key="1">
    <citation type="submission" date="2021-03" db="EMBL/GenBank/DDBJ databases">
        <title>Comparative genomics and phylogenomic investigation of the class Geoglossomycetes provide insights into ecological specialization and systematics.</title>
        <authorList>
            <person name="Melie T."/>
            <person name="Pirro S."/>
            <person name="Miller A.N."/>
            <person name="Quandt A."/>
        </authorList>
    </citation>
    <scope>NUCLEOTIDE SEQUENCE</scope>
    <source>
        <strain evidence="3">GBOQ0MN5Z8</strain>
    </source>
</reference>
<dbReference type="Proteomes" id="UP000698800">
    <property type="component" value="Unassembled WGS sequence"/>
</dbReference>
<name>A0A9P8L266_9PEZI</name>
<feature type="domain" description="Calcineurin-like phosphoesterase" evidence="2">
    <location>
        <begin position="225"/>
        <end position="470"/>
    </location>
</feature>
<dbReference type="InterPro" id="IPR004843">
    <property type="entry name" value="Calcineurin-like_PHP"/>
</dbReference>
<dbReference type="AlphaFoldDB" id="A0A9P8L266"/>
<feature type="transmembrane region" description="Helical" evidence="1">
    <location>
        <begin position="20"/>
        <end position="37"/>
    </location>
</feature>
<dbReference type="GO" id="GO:0004721">
    <property type="term" value="F:phosphoprotein phosphatase activity"/>
    <property type="evidence" value="ECO:0007669"/>
    <property type="project" value="TreeGrafter"/>
</dbReference>
<dbReference type="FunFam" id="3.60.21.10:FF:000054">
    <property type="entry name" value="DCR2p Phosphoesterase"/>
    <property type="match status" value="1"/>
</dbReference>
<dbReference type="Gene3D" id="3.60.21.10">
    <property type="match status" value="1"/>
</dbReference>
<dbReference type="PANTHER" id="PTHR32440:SF0">
    <property type="entry name" value="PHOSPHATASE DCR2-RELATED"/>
    <property type="match status" value="1"/>
</dbReference>
<dbReference type="OrthoDB" id="783096at2759"/>
<dbReference type="SUPFAM" id="SSF56300">
    <property type="entry name" value="Metallo-dependent phosphatases"/>
    <property type="match status" value="1"/>
</dbReference>
<organism evidence="3 4">
    <name type="scientific">Glutinoglossum americanum</name>
    <dbReference type="NCBI Taxonomy" id="1670608"/>
    <lineage>
        <taxon>Eukaryota</taxon>
        <taxon>Fungi</taxon>
        <taxon>Dikarya</taxon>
        <taxon>Ascomycota</taxon>
        <taxon>Pezizomycotina</taxon>
        <taxon>Geoglossomycetes</taxon>
        <taxon>Geoglossales</taxon>
        <taxon>Geoglossaceae</taxon>
        <taxon>Glutinoglossum</taxon>
    </lineage>
</organism>
<evidence type="ECO:0000259" key="2">
    <source>
        <dbReference type="Pfam" id="PF00149"/>
    </source>
</evidence>
<keyword evidence="1" id="KW-1133">Transmembrane helix</keyword>
<gene>
    <name evidence="3" type="ORF">FGG08_004756</name>
</gene>
<dbReference type="GO" id="GO:0005737">
    <property type="term" value="C:cytoplasm"/>
    <property type="evidence" value="ECO:0007669"/>
    <property type="project" value="TreeGrafter"/>
</dbReference>
<accession>A0A9P8L266</accession>
<keyword evidence="1" id="KW-0812">Transmembrane</keyword>
<comment type="caution">
    <text evidence="3">The sequence shown here is derived from an EMBL/GenBank/DDBJ whole genome shotgun (WGS) entry which is preliminary data.</text>
</comment>
<dbReference type="CDD" id="cd07383">
    <property type="entry name" value="MPP_Dcr2"/>
    <property type="match status" value="1"/>
</dbReference>
<dbReference type="InterPro" id="IPR029052">
    <property type="entry name" value="Metallo-depent_PP-like"/>
</dbReference>
<keyword evidence="1" id="KW-0472">Membrane</keyword>
<keyword evidence="4" id="KW-1185">Reference proteome</keyword>
<dbReference type="PANTHER" id="PTHR32440">
    <property type="entry name" value="PHOSPHATASE DCR2-RELATED-RELATED"/>
    <property type="match status" value="1"/>
</dbReference>
<evidence type="ECO:0000313" key="4">
    <source>
        <dbReference type="Proteomes" id="UP000698800"/>
    </source>
</evidence>
<dbReference type="Pfam" id="PF00149">
    <property type="entry name" value="Metallophos"/>
    <property type="match status" value="1"/>
</dbReference>